<dbReference type="AlphaFoldDB" id="A0A0K1PXL2"/>
<keyword evidence="2" id="KW-1133">Transmembrane helix</keyword>
<proteinExistence type="predicted"/>
<feature type="region of interest" description="Disordered" evidence="1">
    <location>
        <begin position="223"/>
        <end position="246"/>
    </location>
</feature>
<dbReference type="Gene3D" id="1.20.1640.10">
    <property type="entry name" value="Multidrug efflux transporter AcrB transmembrane domain"/>
    <property type="match status" value="1"/>
</dbReference>
<keyword evidence="2" id="KW-0812">Transmembrane</keyword>
<evidence type="ECO:0000313" key="3">
    <source>
        <dbReference type="EMBL" id="AKU98265.1"/>
    </source>
</evidence>
<dbReference type="STRING" id="1391654.AKJ09_04929"/>
<dbReference type="InterPro" id="IPR001036">
    <property type="entry name" value="Acrflvin-R"/>
</dbReference>
<dbReference type="GO" id="GO:0005886">
    <property type="term" value="C:plasma membrane"/>
    <property type="evidence" value="ECO:0007669"/>
    <property type="project" value="TreeGrafter"/>
</dbReference>
<dbReference type="EMBL" id="CP012333">
    <property type="protein sequence ID" value="AKU98265.1"/>
    <property type="molecule type" value="Genomic_DNA"/>
</dbReference>
<dbReference type="GO" id="GO:0042910">
    <property type="term" value="F:xenobiotic transmembrane transporter activity"/>
    <property type="evidence" value="ECO:0007669"/>
    <property type="project" value="TreeGrafter"/>
</dbReference>
<gene>
    <name evidence="3" type="ORF">AKJ09_04929</name>
</gene>
<accession>A0A0K1PXL2</accession>
<protein>
    <submittedName>
        <fullName evidence="3">Cobalt-zinc-cadmium resistance protein CzcA</fullName>
    </submittedName>
</protein>
<dbReference type="Pfam" id="PF00873">
    <property type="entry name" value="ACR_tran"/>
    <property type="match status" value="1"/>
</dbReference>
<reference evidence="3 4" key="1">
    <citation type="submission" date="2015-08" db="EMBL/GenBank/DDBJ databases">
        <authorList>
            <person name="Babu N.S."/>
            <person name="Beckwith C.J."/>
            <person name="Beseler K.G."/>
            <person name="Brison A."/>
            <person name="Carone J.V."/>
            <person name="Caskin T.P."/>
            <person name="Diamond M."/>
            <person name="Durham M.E."/>
            <person name="Foxe J.M."/>
            <person name="Go M."/>
            <person name="Henderson B.A."/>
            <person name="Jones I.B."/>
            <person name="McGettigan J.A."/>
            <person name="Micheletti S.J."/>
            <person name="Nasrallah M.E."/>
            <person name="Ortiz D."/>
            <person name="Piller C.R."/>
            <person name="Privatt S.R."/>
            <person name="Schneider S.L."/>
            <person name="Sharp S."/>
            <person name="Smith T.C."/>
            <person name="Stanton J.D."/>
            <person name="Ullery H.E."/>
            <person name="Wilson R.J."/>
            <person name="Serrano M.G."/>
            <person name="Buck G."/>
            <person name="Lee V."/>
            <person name="Wang Y."/>
            <person name="Carvalho R."/>
            <person name="Voegtly L."/>
            <person name="Shi R."/>
            <person name="Duckworth R."/>
            <person name="Johnson A."/>
            <person name="Loviza R."/>
            <person name="Walstead R."/>
            <person name="Shah Z."/>
            <person name="Kiflezghi M."/>
            <person name="Wade K."/>
            <person name="Ball S.L."/>
            <person name="Bradley K.W."/>
            <person name="Asai D.J."/>
            <person name="Bowman C.A."/>
            <person name="Russell D.A."/>
            <person name="Pope W.H."/>
            <person name="Jacobs-Sera D."/>
            <person name="Hendrix R.W."/>
            <person name="Hatfull G.F."/>
        </authorList>
    </citation>
    <scope>NUCLEOTIDE SEQUENCE [LARGE SCALE GENOMIC DNA]</scope>
    <source>
        <strain evidence="3 4">DSM 27648</strain>
    </source>
</reference>
<evidence type="ECO:0000256" key="2">
    <source>
        <dbReference type="SAM" id="Phobius"/>
    </source>
</evidence>
<feature type="transmembrane region" description="Helical" evidence="2">
    <location>
        <begin position="74"/>
        <end position="94"/>
    </location>
</feature>
<dbReference type="PANTHER" id="PTHR32063:SF12">
    <property type="entry name" value="CATION EFFLUX SYSTEM PROTEIN"/>
    <property type="match status" value="1"/>
</dbReference>
<evidence type="ECO:0000256" key="1">
    <source>
        <dbReference type="SAM" id="MobiDB-lite"/>
    </source>
</evidence>
<dbReference type="KEGG" id="llu:AKJ09_04929"/>
<dbReference type="Proteomes" id="UP000064967">
    <property type="component" value="Chromosome"/>
</dbReference>
<keyword evidence="2" id="KW-0472">Membrane</keyword>
<organism evidence="3 4">
    <name type="scientific">Labilithrix luteola</name>
    <dbReference type="NCBI Taxonomy" id="1391654"/>
    <lineage>
        <taxon>Bacteria</taxon>
        <taxon>Pseudomonadati</taxon>
        <taxon>Myxococcota</taxon>
        <taxon>Polyangia</taxon>
        <taxon>Polyangiales</taxon>
        <taxon>Labilitrichaceae</taxon>
        <taxon>Labilithrix</taxon>
    </lineage>
</organism>
<keyword evidence="4" id="KW-1185">Reference proteome</keyword>
<dbReference type="PATRIC" id="fig|1391654.3.peg.4993"/>
<feature type="transmembrane region" description="Helical" evidence="2">
    <location>
        <begin position="179"/>
        <end position="197"/>
    </location>
</feature>
<dbReference type="SUPFAM" id="SSF82866">
    <property type="entry name" value="Multidrug efflux transporter AcrB transmembrane domain"/>
    <property type="match status" value="1"/>
</dbReference>
<dbReference type="PANTHER" id="PTHR32063">
    <property type="match status" value="1"/>
</dbReference>
<feature type="compositionally biased region" description="Basic and acidic residues" evidence="1">
    <location>
        <begin position="237"/>
        <end position="246"/>
    </location>
</feature>
<feature type="transmembrane region" description="Helical" evidence="2">
    <location>
        <begin position="148"/>
        <end position="167"/>
    </location>
</feature>
<feature type="transmembrane region" description="Helical" evidence="2">
    <location>
        <begin position="49"/>
        <end position="68"/>
    </location>
</feature>
<name>A0A0K1PXL2_9BACT</name>
<feature type="transmembrane region" description="Helical" evidence="2">
    <location>
        <begin position="106"/>
        <end position="125"/>
    </location>
</feature>
<dbReference type="Gene3D" id="3.30.70.1440">
    <property type="entry name" value="Multidrug efflux transporter AcrB pore domain"/>
    <property type="match status" value="1"/>
</dbReference>
<evidence type="ECO:0000313" key="4">
    <source>
        <dbReference type="Proteomes" id="UP000064967"/>
    </source>
</evidence>
<sequence length="246" mass="27224">MKFSVRGRDLESTIKEAQEKVRAKIPDGYGKRLEWSGEINELREAQHRLAFIVPLTLLLISLLVYAAVKLWIDLLVVLIDIPLACTGAIGALLLTRTNFSVSAAMGFLSIFGIAIQDAILVVTYFQKMRYRDGLSVREAARGAEEKRFRPVLMTTLVAMLGLMPAALSHGIGSQTQKPLAIAVIGGSLILALVMRIIRPPLVVAVHEWWEAWRLRRGRSANPFVPDHDEDEDLSLGDADHVPHAAE</sequence>